<dbReference type="PANTHER" id="PTHR43441:SF2">
    <property type="entry name" value="FAMILY ACETYLTRANSFERASE, PUTATIVE (AFU_ORTHOLOGUE AFUA_7G00850)-RELATED"/>
    <property type="match status" value="1"/>
</dbReference>
<sequence>MLRGQRVGLRHVTEDDLPWLKRTTGDPQIRGPFMGTRMMTPHTVEQRWKDNGFSGEDAERLLICHLLDGSVIGDVMHFTAARYTTAREIGWTLADVAMRGQGLATEAASLLVDYLFENWPVNRLSCGMSVHNHASRRVAEKCGFKHEGVQRGIVFVAGEYVDCHSLSLLRSDWLAMKGRSE</sequence>
<name>A0A254NN05_9BURK</name>
<dbReference type="GO" id="GO:0005737">
    <property type="term" value="C:cytoplasm"/>
    <property type="evidence" value="ECO:0007669"/>
    <property type="project" value="TreeGrafter"/>
</dbReference>
<keyword evidence="3" id="KW-1185">Reference proteome</keyword>
<dbReference type="GO" id="GO:1990189">
    <property type="term" value="F:protein N-terminal-serine acetyltransferase activity"/>
    <property type="evidence" value="ECO:0007669"/>
    <property type="project" value="TreeGrafter"/>
</dbReference>
<proteinExistence type="predicted"/>
<evidence type="ECO:0000313" key="3">
    <source>
        <dbReference type="Proteomes" id="UP000197446"/>
    </source>
</evidence>
<dbReference type="Gene3D" id="3.40.630.30">
    <property type="match status" value="1"/>
</dbReference>
<dbReference type="GO" id="GO:0008999">
    <property type="term" value="F:protein-N-terminal-alanine acetyltransferase activity"/>
    <property type="evidence" value="ECO:0007669"/>
    <property type="project" value="TreeGrafter"/>
</dbReference>
<protein>
    <recommendedName>
        <fullName evidence="1">N-acetyltransferase domain-containing protein</fullName>
    </recommendedName>
</protein>
<feature type="domain" description="N-acetyltransferase" evidence="1">
    <location>
        <begin position="7"/>
        <end position="167"/>
    </location>
</feature>
<evidence type="ECO:0000259" key="1">
    <source>
        <dbReference type="PROSITE" id="PS51186"/>
    </source>
</evidence>
<comment type="caution">
    <text evidence="2">The sequence shown here is derived from an EMBL/GenBank/DDBJ whole genome shotgun (WGS) entry which is preliminary data.</text>
</comment>
<accession>A0A254NN05</accession>
<dbReference type="Proteomes" id="UP000197446">
    <property type="component" value="Unassembled WGS sequence"/>
</dbReference>
<dbReference type="InterPro" id="IPR000182">
    <property type="entry name" value="GNAT_dom"/>
</dbReference>
<organism evidence="2 3">
    <name type="scientific">Roseateles puraquae</name>
    <dbReference type="NCBI Taxonomy" id="431059"/>
    <lineage>
        <taxon>Bacteria</taxon>
        <taxon>Pseudomonadati</taxon>
        <taxon>Pseudomonadota</taxon>
        <taxon>Betaproteobacteria</taxon>
        <taxon>Burkholderiales</taxon>
        <taxon>Sphaerotilaceae</taxon>
        <taxon>Roseateles</taxon>
    </lineage>
</organism>
<dbReference type="EMBL" id="NISI01000001">
    <property type="protein sequence ID" value="OWR06118.1"/>
    <property type="molecule type" value="Genomic_DNA"/>
</dbReference>
<dbReference type="RefSeq" id="WP_088482319.1">
    <property type="nucleotide sequence ID" value="NZ_JBCNLH010000003.1"/>
</dbReference>
<gene>
    <name evidence="2" type="ORF">CDO81_06760</name>
</gene>
<dbReference type="OrthoDB" id="9795206at2"/>
<dbReference type="Pfam" id="PF13302">
    <property type="entry name" value="Acetyltransf_3"/>
    <property type="match status" value="1"/>
</dbReference>
<dbReference type="InterPro" id="IPR051908">
    <property type="entry name" value="Ribosomal_N-acetyltransferase"/>
</dbReference>
<dbReference type="PANTHER" id="PTHR43441">
    <property type="entry name" value="RIBOSOMAL-PROTEIN-SERINE ACETYLTRANSFERASE"/>
    <property type="match status" value="1"/>
</dbReference>
<dbReference type="InterPro" id="IPR016181">
    <property type="entry name" value="Acyl_CoA_acyltransferase"/>
</dbReference>
<dbReference type="AlphaFoldDB" id="A0A254NN05"/>
<dbReference type="PROSITE" id="PS51186">
    <property type="entry name" value="GNAT"/>
    <property type="match status" value="1"/>
</dbReference>
<evidence type="ECO:0000313" key="2">
    <source>
        <dbReference type="EMBL" id="OWR06118.1"/>
    </source>
</evidence>
<reference evidence="2 3" key="1">
    <citation type="journal article" date="2007" name="Int. J. Syst. Evol. Microbiol.">
        <title>Description of Pelomonas aquatica sp. nov. and Pelomonas puraquae sp. nov., isolated from industrial and haemodialysis water.</title>
        <authorList>
            <person name="Gomila M."/>
            <person name="Bowien B."/>
            <person name="Falsen E."/>
            <person name="Moore E.R."/>
            <person name="Lalucat J."/>
        </authorList>
    </citation>
    <scope>NUCLEOTIDE SEQUENCE [LARGE SCALE GENOMIC DNA]</scope>
    <source>
        <strain evidence="2 3">CCUG 52769</strain>
    </source>
</reference>
<dbReference type="SUPFAM" id="SSF55729">
    <property type="entry name" value="Acyl-CoA N-acyltransferases (Nat)"/>
    <property type="match status" value="1"/>
</dbReference>